<dbReference type="Pfam" id="PF12169">
    <property type="entry name" value="DNA_pol3_gamma3"/>
    <property type="match status" value="1"/>
</dbReference>
<evidence type="ECO:0000256" key="8">
    <source>
        <dbReference type="ARBA" id="ARBA00022840"/>
    </source>
</evidence>
<comment type="function">
    <text evidence="11 13">DNA polymerase III is a complex, multichain enzyme responsible for most of the replicative synthesis in bacteria. This DNA polymerase also exhibits 3' to 5' exonuclease activity.</text>
</comment>
<dbReference type="STRING" id="1235990.BMSBPS_0419"/>
<keyword evidence="6 13" id="KW-0547">Nucleotide-binding</keyword>
<proteinExistence type="inferred from homology"/>
<dbReference type="GO" id="GO:0003887">
    <property type="term" value="F:DNA-directed DNA polymerase activity"/>
    <property type="evidence" value="ECO:0007669"/>
    <property type="project" value="UniProtKB-KW"/>
</dbReference>
<reference evidence="14 15" key="1">
    <citation type="submission" date="2012-10" db="EMBL/GenBank/DDBJ databases">
        <title>Genome sequence of the symbiont of the pentatomidae stink bug Halyomorpha halys.</title>
        <authorList>
            <person name="Kobayashi H."/>
            <person name="Fujii-Muramatsu R."/>
            <person name="Takeishi K."/>
            <person name="Noda H."/>
        </authorList>
    </citation>
    <scope>NUCLEOTIDE SEQUENCE [LARGE SCALE GENOMIC DNA]</scope>
</reference>
<dbReference type="InterPro" id="IPR001270">
    <property type="entry name" value="ClpA/B"/>
</dbReference>
<evidence type="ECO:0000256" key="10">
    <source>
        <dbReference type="ARBA" id="ARBA00026073"/>
    </source>
</evidence>
<keyword evidence="9 13" id="KW-0239">DNA-directed DNA polymerase</keyword>
<sequence>MNINYIVLARKWRPKTFSEVIGQQHIITTLCNSLALKRLHHAYLFSGTHGIGKTSIARLLAKCFNCETGITATPCAQCNSCREFEQARFVDFIEIDAASRTKVEDTRDLLDNMQYTPTYGRFKVYLIDEVHMLSRQSFNALLKTIEEPPTHVKLLLVTTDSHKLPITVRSRCMHLHLHVLNTKQIHLQLKYILRQEKIEFDDQALYLLARASNGSMRDALSLTDQAIVMGQGSVLYVTVLQMLGILDDEQALALIEALANGQGEQMMLLLDQAALKGVEWETLLIEILRLLHCIAMVQFLPRYLEDHDIKYTDRLHTLARFLPTTDVQLYYQTILMGRKDLSLAPTRRLGVEMTLLRALAFHPKPKIAQPILSSELTSKLELQLNESKSIILEKSYVDSPDNRILIKKDDAKLSNLTDNLPKSTKELLEARTQLLKQTNKKKDKLIINSILPIDLKRLENPCSTIINDSKTKIQINSEQLGSVEDTKVIPNYSLTIPDDEKKFELSKNIVQEVKQRDPWATEIVKLNLPKLIQQLLLNAWKETAENKIILHLRSHKQYLNTENTCQIIQNALRKKTDNQFLECNIIQDDDLTVLTPMELYHMLYEEKLAIARQSIENDTHIQTLRKFFDADLDQNSVRPL</sequence>
<evidence type="ECO:0000256" key="12">
    <source>
        <dbReference type="ARBA" id="ARBA00049244"/>
    </source>
</evidence>
<evidence type="ECO:0000313" key="15">
    <source>
        <dbReference type="Proteomes" id="UP000016900"/>
    </source>
</evidence>
<dbReference type="GO" id="GO:0003677">
    <property type="term" value="F:DNA binding"/>
    <property type="evidence" value="ECO:0007669"/>
    <property type="project" value="InterPro"/>
</dbReference>
<keyword evidence="3 13" id="KW-0548">Nucleotidyltransferase</keyword>
<keyword evidence="15" id="KW-1185">Reference proteome</keyword>
<dbReference type="PATRIC" id="fig|1235990.3.peg.780"/>
<dbReference type="InterPro" id="IPR021029">
    <property type="entry name" value="DNA_pol_III_tau_dom-5"/>
</dbReference>
<dbReference type="NCBIfam" id="TIGR02397">
    <property type="entry name" value="dnaX_nterm"/>
    <property type="match status" value="1"/>
</dbReference>
<dbReference type="GO" id="GO:0006261">
    <property type="term" value="P:DNA-templated DNA replication"/>
    <property type="evidence" value="ECO:0007669"/>
    <property type="project" value="TreeGrafter"/>
</dbReference>
<evidence type="ECO:0000256" key="11">
    <source>
        <dbReference type="ARBA" id="ARBA00037724"/>
    </source>
</evidence>
<dbReference type="InterPro" id="IPR012763">
    <property type="entry name" value="DNA_pol_III_sug/sutau_N"/>
</dbReference>
<evidence type="ECO:0000256" key="6">
    <source>
        <dbReference type="ARBA" id="ARBA00022741"/>
    </source>
</evidence>
<keyword evidence="5" id="KW-0479">Metal-binding</keyword>
<dbReference type="InterPro" id="IPR038249">
    <property type="entry name" value="PolIII_tau_V_sf"/>
</dbReference>
<evidence type="ECO:0000256" key="2">
    <source>
        <dbReference type="ARBA" id="ARBA00022679"/>
    </source>
</evidence>
<dbReference type="Gene3D" id="3.30.300.150">
    <property type="entry name" value="DNA polymerase III, tau subunit, domain V"/>
    <property type="match status" value="1"/>
</dbReference>
<dbReference type="FunFam" id="1.10.8.60:FF:000013">
    <property type="entry name" value="DNA polymerase III subunit gamma/tau"/>
    <property type="match status" value="1"/>
</dbReference>
<dbReference type="InterPro" id="IPR050238">
    <property type="entry name" value="DNA_Rep/Repair_Clamp_Loader"/>
</dbReference>
<dbReference type="Proteomes" id="UP000016900">
    <property type="component" value="Chromosome"/>
</dbReference>
<dbReference type="NCBIfam" id="NF005942">
    <property type="entry name" value="PRK07994.1"/>
    <property type="match status" value="1"/>
</dbReference>
<accession>U3U6Y4</accession>
<dbReference type="InterPro" id="IPR003593">
    <property type="entry name" value="AAA+_ATPase"/>
</dbReference>
<dbReference type="GO" id="GO:0009360">
    <property type="term" value="C:DNA polymerase III complex"/>
    <property type="evidence" value="ECO:0007669"/>
    <property type="project" value="InterPro"/>
</dbReference>
<dbReference type="FunFam" id="3.40.50.300:FF:000014">
    <property type="entry name" value="DNA polymerase III subunit gamma/tau"/>
    <property type="match status" value="1"/>
</dbReference>
<dbReference type="EMBL" id="AP012554">
    <property type="protein sequence ID" value="BAO00755.1"/>
    <property type="molecule type" value="Genomic_DNA"/>
</dbReference>
<dbReference type="FunFam" id="1.20.272.10:FF:000003">
    <property type="entry name" value="DNA polymerase III subunit gamma/tau"/>
    <property type="match status" value="1"/>
</dbReference>
<dbReference type="InterPro" id="IPR027417">
    <property type="entry name" value="P-loop_NTPase"/>
</dbReference>
<dbReference type="Pfam" id="PF13177">
    <property type="entry name" value="DNA_pol3_delta2"/>
    <property type="match status" value="1"/>
</dbReference>
<dbReference type="Pfam" id="PF12170">
    <property type="entry name" value="DNA_pol3_tau_5"/>
    <property type="match status" value="1"/>
</dbReference>
<evidence type="ECO:0000256" key="1">
    <source>
        <dbReference type="ARBA" id="ARBA00006360"/>
    </source>
</evidence>
<comment type="similarity">
    <text evidence="1 13">Belongs to the DnaX/STICHEL family.</text>
</comment>
<keyword evidence="7" id="KW-0862">Zinc</keyword>
<dbReference type="Gene3D" id="1.20.272.10">
    <property type="match status" value="1"/>
</dbReference>
<evidence type="ECO:0000256" key="3">
    <source>
        <dbReference type="ARBA" id="ARBA00022695"/>
    </source>
</evidence>
<dbReference type="PRINTS" id="PR00300">
    <property type="entry name" value="CLPPROTEASEA"/>
</dbReference>
<dbReference type="SUPFAM" id="SSF52540">
    <property type="entry name" value="P-loop containing nucleoside triphosphate hydrolases"/>
    <property type="match status" value="1"/>
</dbReference>
<dbReference type="PANTHER" id="PTHR11669">
    <property type="entry name" value="REPLICATION FACTOR C / DNA POLYMERASE III GAMMA-TAU SUBUNIT"/>
    <property type="match status" value="1"/>
</dbReference>
<evidence type="ECO:0000256" key="7">
    <source>
        <dbReference type="ARBA" id="ARBA00022833"/>
    </source>
</evidence>
<evidence type="ECO:0000256" key="13">
    <source>
        <dbReference type="RuleBase" id="RU364063"/>
    </source>
</evidence>
<dbReference type="InterPro" id="IPR045085">
    <property type="entry name" value="HLD_clamp_pol_III_gamma_tau"/>
</dbReference>
<evidence type="ECO:0000313" key="14">
    <source>
        <dbReference type="EMBL" id="BAO00755.1"/>
    </source>
</evidence>
<protein>
    <recommendedName>
        <fullName evidence="13">DNA polymerase III subunit gamma/tau</fullName>
        <ecNumber evidence="13">2.7.7.7</ecNumber>
    </recommendedName>
</protein>
<dbReference type="CDD" id="cd18137">
    <property type="entry name" value="HLD_clamp_pol_III_gamma_tau"/>
    <property type="match status" value="1"/>
</dbReference>
<dbReference type="SUPFAM" id="SSF48019">
    <property type="entry name" value="post-AAA+ oligomerization domain-like"/>
    <property type="match status" value="1"/>
</dbReference>
<comment type="subunit">
    <text evidence="10 13">DNA polymerase III contains a core (composed of alpha, epsilon and theta chains) that associates with a tau subunit. This core dimerizes to form the POLIII' complex. PolIII' associates with the gamma complex (composed of gamma, delta, delta', psi and chi chains) and with the beta chain to form the complete DNA polymerase III complex.</text>
</comment>
<name>U3U6Y4_9GAMM</name>
<dbReference type="KEGG" id="hhs:HHS_07850"/>
<evidence type="ECO:0000256" key="5">
    <source>
        <dbReference type="ARBA" id="ARBA00022723"/>
    </source>
</evidence>
<dbReference type="EC" id="2.7.7.7" evidence="13"/>
<dbReference type="Gene3D" id="3.40.50.300">
    <property type="entry name" value="P-loop containing nucleotide triphosphate hydrolases"/>
    <property type="match status" value="1"/>
</dbReference>
<evidence type="ECO:0000256" key="4">
    <source>
        <dbReference type="ARBA" id="ARBA00022705"/>
    </source>
</evidence>
<dbReference type="AlphaFoldDB" id="U3U6Y4"/>
<dbReference type="InterPro" id="IPR008921">
    <property type="entry name" value="DNA_pol3_clamp-load_cplx_C"/>
</dbReference>
<evidence type="ECO:0000256" key="9">
    <source>
        <dbReference type="ARBA" id="ARBA00022932"/>
    </source>
</evidence>
<dbReference type="GO" id="GO:0005524">
    <property type="term" value="F:ATP binding"/>
    <property type="evidence" value="ECO:0007669"/>
    <property type="project" value="UniProtKB-KW"/>
</dbReference>
<dbReference type="InterPro" id="IPR022754">
    <property type="entry name" value="DNA_pol_III_gamma-3"/>
</dbReference>
<dbReference type="GO" id="GO:0046872">
    <property type="term" value="F:metal ion binding"/>
    <property type="evidence" value="ECO:0007669"/>
    <property type="project" value="UniProtKB-KW"/>
</dbReference>
<dbReference type="CDD" id="cd00009">
    <property type="entry name" value="AAA"/>
    <property type="match status" value="1"/>
</dbReference>
<dbReference type="KEGG" id="pck:BMSBPS_0419"/>
<keyword evidence="4 13" id="KW-0235">DNA replication</keyword>
<organism evidence="14 15">
    <name type="scientific">Candidatus Pantoea carbekii</name>
    <dbReference type="NCBI Taxonomy" id="1235990"/>
    <lineage>
        <taxon>Bacteria</taxon>
        <taxon>Pseudomonadati</taxon>
        <taxon>Pseudomonadota</taxon>
        <taxon>Gammaproteobacteria</taxon>
        <taxon>Enterobacterales</taxon>
        <taxon>Erwiniaceae</taxon>
        <taxon>Pantoea</taxon>
    </lineage>
</organism>
<dbReference type="eggNOG" id="COG2812">
    <property type="taxonomic scope" value="Bacteria"/>
</dbReference>
<dbReference type="Gene3D" id="1.10.8.60">
    <property type="match status" value="1"/>
</dbReference>
<keyword evidence="8 13" id="KW-0067">ATP-binding</keyword>
<dbReference type="Pfam" id="PF22608">
    <property type="entry name" value="DNAX_ATPase_lid"/>
    <property type="match status" value="1"/>
</dbReference>
<dbReference type="SMART" id="SM00382">
    <property type="entry name" value="AAA"/>
    <property type="match status" value="1"/>
</dbReference>
<gene>
    <name evidence="13" type="primary">dnaX</name>
    <name evidence="14" type="ORF">HHS_07850</name>
</gene>
<dbReference type="PANTHER" id="PTHR11669:SF0">
    <property type="entry name" value="PROTEIN STICHEL-LIKE 2"/>
    <property type="match status" value="1"/>
</dbReference>
<comment type="catalytic activity">
    <reaction evidence="12 13">
        <text>DNA(n) + a 2'-deoxyribonucleoside 5'-triphosphate = DNA(n+1) + diphosphate</text>
        <dbReference type="Rhea" id="RHEA:22508"/>
        <dbReference type="Rhea" id="RHEA-COMP:17339"/>
        <dbReference type="Rhea" id="RHEA-COMP:17340"/>
        <dbReference type="ChEBI" id="CHEBI:33019"/>
        <dbReference type="ChEBI" id="CHEBI:61560"/>
        <dbReference type="ChEBI" id="CHEBI:173112"/>
        <dbReference type="EC" id="2.7.7.7"/>
    </reaction>
</comment>
<keyword evidence="2 13" id="KW-0808">Transferase</keyword>